<dbReference type="OrthoDB" id="9393271at2759"/>
<organism evidence="1 2">
    <name type="scientific">Patagioenas fasciata monilis</name>
    <dbReference type="NCBI Taxonomy" id="372326"/>
    <lineage>
        <taxon>Eukaryota</taxon>
        <taxon>Metazoa</taxon>
        <taxon>Chordata</taxon>
        <taxon>Craniata</taxon>
        <taxon>Vertebrata</taxon>
        <taxon>Euteleostomi</taxon>
        <taxon>Archelosauria</taxon>
        <taxon>Archosauria</taxon>
        <taxon>Dinosauria</taxon>
        <taxon>Saurischia</taxon>
        <taxon>Theropoda</taxon>
        <taxon>Coelurosauria</taxon>
        <taxon>Aves</taxon>
        <taxon>Neognathae</taxon>
        <taxon>Neoaves</taxon>
        <taxon>Columbimorphae</taxon>
        <taxon>Columbiformes</taxon>
        <taxon>Columbidae</taxon>
        <taxon>Patagioenas</taxon>
    </lineage>
</organism>
<proteinExistence type="predicted"/>
<comment type="caution">
    <text evidence="1">The sequence shown here is derived from an EMBL/GenBank/DDBJ whole genome shotgun (WGS) entry which is preliminary data.</text>
</comment>
<dbReference type="EMBL" id="LSYS01001983">
    <property type="protein sequence ID" value="OPJ86997.1"/>
    <property type="molecule type" value="Genomic_DNA"/>
</dbReference>
<evidence type="ECO:0000313" key="1">
    <source>
        <dbReference type="EMBL" id="OPJ86997.1"/>
    </source>
</evidence>
<dbReference type="InterPro" id="IPR036691">
    <property type="entry name" value="Endo/exonu/phosph_ase_sf"/>
</dbReference>
<evidence type="ECO:0000313" key="2">
    <source>
        <dbReference type="Proteomes" id="UP000190648"/>
    </source>
</evidence>
<reference evidence="1 2" key="1">
    <citation type="submission" date="2016-02" db="EMBL/GenBank/DDBJ databases">
        <title>Band-tailed pigeon sequencing and assembly.</title>
        <authorList>
            <person name="Soares A.E."/>
            <person name="Novak B.J."/>
            <person name="Rice E.S."/>
            <person name="O'Connell B."/>
            <person name="Chang D."/>
            <person name="Weber S."/>
            <person name="Shapiro B."/>
        </authorList>
    </citation>
    <scope>NUCLEOTIDE SEQUENCE [LARGE SCALE GENOMIC DNA]</scope>
    <source>
        <strain evidence="1">BTP2013</strain>
        <tissue evidence="1">Blood</tissue>
    </source>
</reference>
<gene>
    <name evidence="1" type="ORF">AV530_006205</name>
</gene>
<keyword evidence="2" id="KW-1185">Reference proteome</keyword>
<dbReference type="AlphaFoldDB" id="A0A1V4KT25"/>
<accession>A0A1V4KT25</accession>
<dbReference type="Proteomes" id="UP000190648">
    <property type="component" value="Unassembled WGS sequence"/>
</dbReference>
<protein>
    <submittedName>
        <fullName evidence="1">Uncharacterized protein</fullName>
    </submittedName>
</protein>
<name>A0A1V4KT25_PATFA</name>
<dbReference type="STRING" id="372326.A0A1V4KT25"/>
<sequence>MSAFEGSAGKAFRSAVPAEAGDGELRNKRNTRVIDVSKAVEALDDGHNGIRASQQKEVVESMAWLKCIYTNARSMDNKQEELEAIVRQKNYNVVAITETCWDDSHNWSAALDGYKLFRGTGEEGEEVG</sequence>
<dbReference type="SUPFAM" id="SSF56219">
    <property type="entry name" value="DNase I-like"/>
    <property type="match status" value="1"/>
</dbReference>
<dbReference type="Gene3D" id="3.60.10.10">
    <property type="entry name" value="Endonuclease/exonuclease/phosphatase"/>
    <property type="match status" value="1"/>
</dbReference>